<dbReference type="Gene3D" id="3.40.630.10">
    <property type="entry name" value="Zn peptidases"/>
    <property type="match status" value="1"/>
</dbReference>
<feature type="domain" description="Peptidase M20 dimerisation" evidence="1">
    <location>
        <begin position="185"/>
        <end position="281"/>
    </location>
</feature>
<protein>
    <submittedName>
        <fullName evidence="2">Amidohydrolase</fullName>
    </submittedName>
</protein>
<dbReference type="PANTHER" id="PTHR11014:SF63">
    <property type="entry name" value="METALLOPEPTIDASE, PUTATIVE (AFU_ORTHOLOGUE AFUA_6G09600)-RELATED"/>
    <property type="match status" value="1"/>
</dbReference>
<dbReference type="NCBIfam" id="TIGR01891">
    <property type="entry name" value="amidohydrolases"/>
    <property type="match status" value="1"/>
</dbReference>
<evidence type="ECO:0000313" key="2">
    <source>
        <dbReference type="EMBL" id="MBC3795799.1"/>
    </source>
</evidence>
<proteinExistence type="predicted"/>
<dbReference type="InterPro" id="IPR017439">
    <property type="entry name" value="Amidohydrolase"/>
</dbReference>
<dbReference type="Proteomes" id="UP000653358">
    <property type="component" value="Unassembled WGS sequence"/>
</dbReference>
<accession>A0ABR6WHG7</accession>
<keyword evidence="3" id="KW-1185">Reference proteome</keyword>
<dbReference type="EMBL" id="WJBB01000002">
    <property type="protein sequence ID" value="MBC3795799.1"/>
    <property type="molecule type" value="Genomic_DNA"/>
</dbReference>
<evidence type="ECO:0000313" key="3">
    <source>
        <dbReference type="Proteomes" id="UP000653358"/>
    </source>
</evidence>
<dbReference type="Gene3D" id="3.30.70.360">
    <property type="match status" value="1"/>
</dbReference>
<reference evidence="2 3" key="1">
    <citation type="journal article" date="2020" name="mSystems">
        <title>Defining Genomic and Predicted Metabolic Features of the Acetobacterium Genus.</title>
        <authorList>
            <person name="Ross D.E."/>
            <person name="Marshall C.W."/>
            <person name="Gulliver D."/>
            <person name="May H.D."/>
            <person name="Norman R.S."/>
        </authorList>
    </citation>
    <scope>NUCLEOTIDE SEQUENCE [LARGE SCALE GENOMIC DNA]</scope>
    <source>
        <strain evidence="2 3">DSM 9173</strain>
    </source>
</reference>
<dbReference type="SUPFAM" id="SSF55031">
    <property type="entry name" value="Bacterial exopeptidase dimerisation domain"/>
    <property type="match status" value="1"/>
</dbReference>
<dbReference type="Pfam" id="PF07687">
    <property type="entry name" value="M20_dimer"/>
    <property type="match status" value="1"/>
</dbReference>
<comment type="caution">
    <text evidence="2">The sequence shown here is derived from an EMBL/GenBank/DDBJ whole genome shotgun (WGS) entry which is preliminary data.</text>
</comment>
<sequence>MNILSDISKEKAYLLSVRRHLHKNPELSLKEFATATYIEEQLDSFGIAHHRVGETGVLGIITGNLGRGKKILLRADIDALPIHEKTTSPYRSQTPNIMHACGHDVHTAALLGAAKVLQSQSDTFAGQVLLVFQAAEEFGHGSQFFLAANVTQGVDRAFGIHVSPEYPVGTIAMTQGADAASCDYFKITVKGKGAHISKTHKGIDALHIASLIVTELKILVKWLLDPLEVALIGVGKISSGTSYNIIAEDAVLEGTTRTFSYETQALLQQKITELANHIAVEHGGKATTAFETFTAPLINDDTAFDEVLQIADAIVGKENIVTDSNLITGFGSDDFAEYLKDIKGVYIHVGTSNDTNPDTQQSLHSSKFDIDEEALLIAASLHTEYALSFLKRKNPWIYSI</sequence>
<dbReference type="SUPFAM" id="SSF53187">
    <property type="entry name" value="Zn-dependent exopeptidases"/>
    <property type="match status" value="1"/>
</dbReference>
<dbReference type="InterPro" id="IPR011650">
    <property type="entry name" value="Peptidase_M20_dimer"/>
</dbReference>
<organism evidence="2 3">
    <name type="scientific">Acetobacterium tundrae</name>
    <dbReference type="NCBI Taxonomy" id="132932"/>
    <lineage>
        <taxon>Bacteria</taxon>
        <taxon>Bacillati</taxon>
        <taxon>Bacillota</taxon>
        <taxon>Clostridia</taxon>
        <taxon>Eubacteriales</taxon>
        <taxon>Eubacteriaceae</taxon>
        <taxon>Acetobacterium</taxon>
    </lineage>
</organism>
<dbReference type="RefSeq" id="WP_148602491.1">
    <property type="nucleotide sequence ID" value="NZ_RXYB01000003.1"/>
</dbReference>
<name>A0ABR6WHG7_9FIRM</name>
<dbReference type="InterPro" id="IPR002933">
    <property type="entry name" value="Peptidase_M20"/>
</dbReference>
<dbReference type="InterPro" id="IPR036264">
    <property type="entry name" value="Bact_exopeptidase_dim_dom"/>
</dbReference>
<dbReference type="Pfam" id="PF01546">
    <property type="entry name" value="Peptidase_M20"/>
    <property type="match status" value="1"/>
</dbReference>
<dbReference type="PIRSF" id="PIRSF005962">
    <property type="entry name" value="Pept_M20D_amidohydro"/>
    <property type="match status" value="1"/>
</dbReference>
<dbReference type="PANTHER" id="PTHR11014">
    <property type="entry name" value="PEPTIDASE M20 FAMILY MEMBER"/>
    <property type="match status" value="1"/>
</dbReference>
<evidence type="ECO:0000259" key="1">
    <source>
        <dbReference type="Pfam" id="PF07687"/>
    </source>
</evidence>
<gene>
    <name evidence="2" type="ORF">GH807_01865</name>
</gene>